<dbReference type="SUPFAM" id="SSF56801">
    <property type="entry name" value="Acetyl-CoA synthetase-like"/>
    <property type="match status" value="1"/>
</dbReference>
<dbReference type="InterPro" id="IPR045851">
    <property type="entry name" value="AMP-bd_C_sf"/>
</dbReference>
<dbReference type="InterPro" id="IPR025110">
    <property type="entry name" value="AMP-bd_C"/>
</dbReference>
<dbReference type="EMBL" id="LAZR01006133">
    <property type="protein sequence ID" value="KKM94489.1"/>
    <property type="molecule type" value="Genomic_DNA"/>
</dbReference>
<evidence type="ECO:0000313" key="3">
    <source>
        <dbReference type="EMBL" id="KKM94489.1"/>
    </source>
</evidence>
<dbReference type="Gene3D" id="2.30.38.10">
    <property type="entry name" value="Luciferase, Domain 3"/>
    <property type="match status" value="1"/>
</dbReference>
<evidence type="ECO:0008006" key="4">
    <source>
        <dbReference type="Google" id="ProtNLM"/>
    </source>
</evidence>
<dbReference type="Pfam" id="PF13193">
    <property type="entry name" value="AMP-binding_C"/>
    <property type="match status" value="1"/>
</dbReference>
<comment type="caution">
    <text evidence="3">The sequence shown here is derived from an EMBL/GenBank/DDBJ whole genome shotgun (WGS) entry which is preliminary data.</text>
</comment>
<dbReference type="InterPro" id="IPR020845">
    <property type="entry name" value="AMP-binding_CS"/>
</dbReference>
<evidence type="ECO:0000259" key="1">
    <source>
        <dbReference type="Pfam" id="PF00501"/>
    </source>
</evidence>
<accession>A0A0F9LHT0</accession>
<dbReference type="PROSITE" id="PS00455">
    <property type="entry name" value="AMP_BINDING"/>
    <property type="match status" value="1"/>
</dbReference>
<dbReference type="Gene3D" id="3.40.50.980">
    <property type="match status" value="2"/>
</dbReference>
<feature type="domain" description="AMP-dependent synthetase/ligase" evidence="1">
    <location>
        <begin position="58"/>
        <end position="424"/>
    </location>
</feature>
<evidence type="ECO:0000259" key="2">
    <source>
        <dbReference type="Pfam" id="PF13193"/>
    </source>
</evidence>
<sequence>MKDYSNWKPILDYENDSLWVNPNRPWLKHRNAAKTPKLPKTIKIEPIPLHEFIKLRIKDHLDKVCVEFKEDDITYTYNELLNYSDRIANALWELGIKKGDSVGIFTPNNPEFIFCSMGILETGASVSPINKLLKETDVSHIIREAGNINTIFVHIDLLKEVKKTIKEGAKLDKIILLGTKEGIEGYPSFDEFIENKAPKPPDVDIDPENDIAAMLFTGGTTGLPKGVMLTHNNLVMNILQGLYNGGEAFEPLIYGKLTVLQILPLCHAMGFAGFIRSLCLAIHMVMMRFEPSKVLEAIETYKIKFFGAVPAMYQMLVNSPDFTTRDISSLLGASSGSAALAPEINKKWEQVTHLKVGQGYGLTETSPFTHGNAAWMPKVKRRSIGAPAIDTDSIIVNTETLEEVKIGEVGEIWIRGPQIMKGYWRRPEATSNVLVKRKDGNVWFRTGDLGRIDDDGFFYIEGRSKDMIKYKGYKILPLEVEQKLYEHPAILEAGVVAAPDPNIGETIKAFVVLKEEYRDNDISERDIIEWSKERMAGYKYPRIVEFIDELPRTPVRKVDRKRLRKMELKAQTH</sequence>
<name>A0A0F9LHT0_9ZZZZ</name>
<dbReference type="PANTHER" id="PTHR24096">
    <property type="entry name" value="LONG-CHAIN-FATTY-ACID--COA LIGASE"/>
    <property type="match status" value="1"/>
</dbReference>
<gene>
    <name evidence="3" type="ORF">LCGC14_1197810</name>
</gene>
<reference evidence="3" key="1">
    <citation type="journal article" date="2015" name="Nature">
        <title>Complex archaea that bridge the gap between prokaryotes and eukaryotes.</title>
        <authorList>
            <person name="Spang A."/>
            <person name="Saw J.H."/>
            <person name="Jorgensen S.L."/>
            <person name="Zaremba-Niedzwiedzka K."/>
            <person name="Martijn J."/>
            <person name="Lind A.E."/>
            <person name="van Eijk R."/>
            <person name="Schleper C."/>
            <person name="Guy L."/>
            <person name="Ettema T.J."/>
        </authorList>
    </citation>
    <scope>NUCLEOTIDE SEQUENCE</scope>
</reference>
<dbReference type="Gene3D" id="3.30.300.30">
    <property type="match status" value="1"/>
</dbReference>
<feature type="domain" description="AMP-binding enzyme C-terminal" evidence="2">
    <location>
        <begin position="479"/>
        <end position="556"/>
    </location>
</feature>
<dbReference type="AlphaFoldDB" id="A0A0F9LHT0"/>
<protein>
    <recommendedName>
        <fullName evidence="4">AMP-dependent synthetase/ligase domain-containing protein</fullName>
    </recommendedName>
</protein>
<dbReference type="GO" id="GO:0016405">
    <property type="term" value="F:CoA-ligase activity"/>
    <property type="evidence" value="ECO:0007669"/>
    <property type="project" value="TreeGrafter"/>
</dbReference>
<proteinExistence type="predicted"/>
<dbReference type="InterPro" id="IPR000873">
    <property type="entry name" value="AMP-dep_synth/lig_dom"/>
</dbReference>
<organism evidence="3">
    <name type="scientific">marine sediment metagenome</name>
    <dbReference type="NCBI Taxonomy" id="412755"/>
    <lineage>
        <taxon>unclassified sequences</taxon>
        <taxon>metagenomes</taxon>
        <taxon>ecological metagenomes</taxon>
    </lineage>
</organism>
<dbReference type="Pfam" id="PF00501">
    <property type="entry name" value="AMP-binding"/>
    <property type="match status" value="1"/>
</dbReference>